<evidence type="ECO:0000256" key="1">
    <source>
        <dbReference type="SAM" id="Phobius"/>
    </source>
</evidence>
<evidence type="ECO:0000313" key="3">
    <source>
        <dbReference type="Proteomes" id="UP000755104"/>
    </source>
</evidence>
<keyword evidence="1" id="KW-0812">Transmembrane</keyword>
<comment type="caution">
    <text evidence="2">The sequence shown here is derived from an EMBL/GenBank/DDBJ whole genome shotgun (WGS) entry which is preliminary data.</text>
</comment>
<dbReference type="Proteomes" id="UP000755104">
    <property type="component" value="Unassembled WGS sequence"/>
</dbReference>
<evidence type="ECO:0000313" key="2">
    <source>
        <dbReference type="EMBL" id="MBX7481599.1"/>
    </source>
</evidence>
<keyword evidence="1" id="KW-1133">Transmembrane helix</keyword>
<organism evidence="2 3">
    <name type="scientific">Qipengyuania qiaonensis</name>
    <dbReference type="NCBI Taxonomy" id="2867240"/>
    <lineage>
        <taxon>Bacteria</taxon>
        <taxon>Pseudomonadati</taxon>
        <taxon>Pseudomonadota</taxon>
        <taxon>Alphaproteobacteria</taxon>
        <taxon>Sphingomonadales</taxon>
        <taxon>Erythrobacteraceae</taxon>
        <taxon>Qipengyuania</taxon>
    </lineage>
</organism>
<feature type="transmembrane region" description="Helical" evidence="1">
    <location>
        <begin position="64"/>
        <end position="97"/>
    </location>
</feature>
<protein>
    <submittedName>
        <fullName evidence="2">DUF2165 family protein</fullName>
    </submittedName>
</protein>
<keyword evidence="1" id="KW-0472">Membrane</keyword>
<reference evidence="2 3" key="1">
    <citation type="submission" date="2021-08" db="EMBL/GenBank/DDBJ databases">
        <title>Comparative Genomics Analysis of the Genus Qipengyuania Reveals Extensive Genetic Diversity and Metabolic Versatility, Including the Description of Fifteen Novel Species.</title>
        <authorList>
            <person name="Liu Y."/>
        </authorList>
    </citation>
    <scope>NUCLEOTIDE SEQUENCE [LARGE SCALE GENOMIC DNA]</scope>
    <source>
        <strain evidence="2 3">6D47A</strain>
    </source>
</reference>
<name>A0ABS7J2Q6_9SPHN</name>
<sequence length="159" mass="16746">MTDTVFIVLLSAGTGLWCAIAAINNIMAWRESLAKTSDFMGMVPLEQAPAVDTVLLVRKVETQAAAHAALALILLLQLAAGTALLLGSAVVASGLSISALPPGGELIKLGYAVFCMLWLVFLLGTLWFAGWIKEPLLQLTQIALLLWGLAGYLVTALLA</sequence>
<dbReference type="EMBL" id="JAIGNO010000002">
    <property type="protein sequence ID" value="MBX7481599.1"/>
    <property type="molecule type" value="Genomic_DNA"/>
</dbReference>
<feature type="transmembrane region" description="Helical" evidence="1">
    <location>
        <begin position="109"/>
        <end position="130"/>
    </location>
</feature>
<accession>A0ABS7J2Q6</accession>
<keyword evidence="3" id="KW-1185">Reference proteome</keyword>
<dbReference type="InterPro" id="IPR018681">
    <property type="entry name" value="DUF2165_transmembrane"/>
</dbReference>
<proteinExistence type="predicted"/>
<gene>
    <name evidence="2" type="ORF">K3174_03595</name>
</gene>
<dbReference type="Pfam" id="PF09933">
    <property type="entry name" value="DUF2165"/>
    <property type="match status" value="1"/>
</dbReference>
<dbReference type="RefSeq" id="WP_221555597.1">
    <property type="nucleotide sequence ID" value="NZ_JAIGNO010000002.1"/>
</dbReference>
<feature type="transmembrane region" description="Helical" evidence="1">
    <location>
        <begin position="136"/>
        <end position="158"/>
    </location>
</feature>